<dbReference type="PANTHER" id="PTHR42850">
    <property type="entry name" value="METALLOPHOSPHOESTERASE"/>
    <property type="match status" value="1"/>
</dbReference>
<dbReference type="GO" id="GO:0005775">
    <property type="term" value="C:vacuolar lumen"/>
    <property type="evidence" value="ECO:0007669"/>
    <property type="project" value="EnsemblFungi"/>
</dbReference>
<dbReference type="EMBL" id="CR380957">
    <property type="protein sequence ID" value="CAG61402.1"/>
    <property type="molecule type" value="Genomic_DNA"/>
</dbReference>
<dbReference type="InParanoid" id="Q6FMV3"/>
<gene>
    <name evidence="3 4" type="ordered locus">CAGL0K04939g</name>
</gene>
<evidence type="ECO:0000313" key="3">
    <source>
        <dbReference type="CGD" id="CAL0133979"/>
    </source>
</evidence>
<dbReference type="Proteomes" id="UP000002428">
    <property type="component" value="Chromosome K"/>
</dbReference>
<keyword evidence="1" id="KW-1133">Transmembrane helix</keyword>
<accession>Q6FMV3</accession>
<keyword evidence="1" id="KW-0812">Transmembrane</keyword>
<dbReference type="VEuPathDB" id="FungiDB:CAGL0K04939g"/>
<keyword evidence="1" id="KW-0472">Membrane</keyword>
<organism evidence="4 5">
    <name type="scientific">Candida glabrata (strain ATCC 2001 / BCRC 20586 / JCM 3761 / NBRC 0622 / NRRL Y-65 / CBS 138)</name>
    <name type="common">Yeast</name>
    <name type="synonym">Nakaseomyces glabratus</name>
    <dbReference type="NCBI Taxonomy" id="284593"/>
    <lineage>
        <taxon>Eukaryota</taxon>
        <taxon>Fungi</taxon>
        <taxon>Dikarya</taxon>
        <taxon>Ascomycota</taxon>
        <taxon>Saccharomycotina</taxon>
        <taxon>Saccharomycetes</taxon>
        <taxon>Saccharomycetales</taxon>
        <taxon>Saccharomycetaceae</taxon>
        <taxon>Nakaseomyces</taxon>
    </lineage>
</organism>
<dbReference type="FunCoup" id="Q6FMV3">
    <property type="interactions" value="65"/>
</dbReference>
<protein>
    <recommendedName>
        <fullName evidence="2">Calcineurin-like phosphoesterase domain-containing protein</fullName>
    </recommendedName>
</protein>
<dbReference type="CGD" id="CAL0133979">
    <property type="gene designation" value="CAGL0K04939g"/>
</dbReference>
<evidence type="ECO:0000259" key="2">
    <source>
        <dbReference type="Pfam" id="PF00149"/>
    </source>
</evidence>
<reference evidence="4 5" key="1">
    <citation type="journal article" date="2004" name="Nature">
        <title>Genome evolution in yeasts.</title>
        <authorList>
            <consortium name="Genolevures"/>
            <person name="Dujon B."/>
            <person name="Sherman D."/>
            <person name="Fischer G."/>
            <person name="Durrens P."/>
            <person name="Casaregola S."/>
            <person name="Lafontaine I."/>
            <person name="de Montigny J."/>
            <person name="Marck C."/>
            <person name="Neuveglise C."/>
            <person name="Talla E."/>
            <person name="Goffard N."/>
            <person name="Frangeul L."/>
            <person name="Aigle M."/>
            <person name="Anthouard V."/>
            <person name="Babour A."/>
            <person name="Barbe V."/>
            <person name="Barnay S."/>
            <person name="Blanchin S."/>
            <person name="Beckerich J.M."/>
            <person name="Beyne E."/>
            <person name="Bleykasten C."/>
            <person name="Boisrame A."/>
            <person name="Boyer J."/>
            <person name="Cattolico L."/>
            <person name="Confanioleri F."/>
            <person name="de Daruvar A."/>
            <person name="Despons L."/>
            <person name="Fabre E."/>
            <person name="Fairhead C."/>
            <person name="Ferry-Dumazet H."/>
            <person name="Groppi A."/>
            <person name="Hantraye F."/>
            <person name="Hennequin C."/>
            <person name="Jauniaux N."/>
            <person name="Joyet P."/>
            <person name="Kachouri R."/>
            <person name="Kerrest A."/>
            <person name="Koszul R."/>
            <person name="Lemaire M."/>
            <person name="Lesur I."/>
            <person name="Ma L."/>
            <person name="Muller H."/>
            <person name="Nicaud J.M."/>
            <person name="Nikolski M."/>
            <person name="Oztas S."/>
            <person name="Ozier-Kalogeropoulos O."/>
            <person name="Pellenz S."/>
            <person name="Potier S."/>
            <person name="Richard G.F."/>
            <person name="Straub M.L."/>
            <person name="Suleau A."/>
            <person name="Swennene D."/>
            <person name="Tekaia F."/>
            <person name="Wesolowski-Louvel M."/>
            <person name="Westhof E."/>
            <person name="Wirth B."/>
            <person name="Zeniou-Meyer M."/>
            <person name="Zivanovic I."/>
            <person name="Bolotin-Fukuhara M."/>
            <person name="Thierry A."/>
            <person name="Bouchier C."/>
            <person name="Caudron B."/>
            <person name="Scarpelli C."/>
            <person name="Gaillardin C."/>
            <person name="Weissenbach J."/>
            <person name="Wincker P."/>
            <person name="Souciet J.L."/>
        </authorList>
    </citation>
    <scope>NUCLEOTIDE SEQUENCE [LARGE SCALE GENOMIC DNA]</scope>
    <source>
        <strain evidence="5">ATCC 2001 / BCRC 20586 / JCM 3761 / NBRC 0622 / NRRL Y-65 / CBS 138</strain>
    </source>
</reference>
<dbReference type="KEGG" id="cgr:2890497"/>
<dbReference type="HOGENOM" id="CLU_023125_0_1_1"/>
<dbReference type="eggNOG" id="KOG0371">
    <property type="taxonomic scope" value="Eukaryota"/>
</dbReference>
<dbReference type="STRING" id="284593.Q6FMV3"/>
<evidence type="ECO:0000313" key="5">
    <source>
        <dbReference type="Proteomes" id="UP000002428"/>
    </source>
</evidence>
<dbReference type="GO" id="GO:0016036">
    <property type="term" value="P:cellular response to phosphate starvation"/>
    <property type="evidence" value="ECO:0007669"/>
    <property type="project" value="EnsemblFungi"/>
</dbReference>
<dbReference type="GO" id="GO:0000324">
    <property type="term" value="C:fungal-type vacuole"/>
    <property type="evidence" value="ECO:0007669"/>
    <property type="project" value="EnsemblFungi"/>
</dbReference>
<dbReference type="InterPro" id="IPR004843">
    <property type="entry name" value="Calcineurin-like_PHP"/>
</dbReference>
<evidence type="ECO:0000256" key="1">
    <source>
        <dbReference type="SAM" id="Phobius"/>
    </source>
</evidence>
<evidence type="ECO:0000313" key="4">
    <source>
        <dbReference type="EMBL" id="CAG61402.1"/>
    </source>
</evidence>
<feature type="domain" description="Calcineurin-like phosphoesterase" evidence="2">
    <location>
        <begin position="64"/>
        <end position="276"/>
    </location>
</feature>
<name>Q6FMV3_CANGA</name>
<sequence>MIPRRIAVLILSLAIILVFFCSFLIDMSENNDNVNTGVRVLKSMLDSPTLRALSVPEEHHDRQLVFIGDVHGMYDKLLELVDKLNFETTPEMELVFLGDFITKGPDSTKVLDWMIKHEGRVHFVLGNNEFSVIMGALDMGLLESKMLNNEQGHDVTGTFKKSHAELAQQLNPSHYTYLFKNAAVVLEFDMEKTRQRFIAVHAGILPQDYDFERRHVILKSDVFSILNMKFVNEENSMETSREKQTKHWKRWYKLWEKELDNHHTKEQITILYGHDAKKGLNLRKYTKGLDSACVKGGKLSAMHYMYDPHSNSYKETLVEV</sequence>
<keyword evidence="5" id="KW-1185">Reference proteome</keyword>
<dbReference type="Gene3D" id="3.60.21.10">
    <property type="match status" value="1"/>
</dbReference>
<dbReference type="InterPro" id="IPR029052">
    <property type="entry name" value="Metallo-depent_PP-like"/>
</dbReference>
<feature type="transmembrane region" description="Helical" evidence="1">
    <location>
        <begin position="7"/>
        <end position="25"/>
    </location>
</feature>
<dbReference type="PANTHER" id="PTHR42850:SF4">
    <property type="entry name" value="ZINC-DEPENDENT ENDOPOLYPHOSPHATASE"/>
    <property type="match status" value="1"/>
</dbReference>
<dbReference type="AlphaFoldDB" id="Q6FMV3"/>
<dbReference type="OMA" id="WLDTCPV"/>
<dbReference type="GO" id="GO:0016791">
    <property type="term" value="F:phosphatase activity"/>
    <property type="evidence" value="ECO:0007669"/>
    <property type="project" value="TreeGrafter"/>
</dbReference>
<dbReference type="CDD" id="cd00144">
    <property type="entry name" value="MPP_PPP_family"/>
    <property type="match status" value="1"/>
</dbReference>
<proteinExistence type="predicted"/>
<dbReference type="SUPFAM" id="SSF56300">
    <property type="entry name" value="Metallo-dependent phosphatases"/>
    <property type="match status" value="1"/>
</dbReference>
<dbReference type="GO" id="GO:0006798">
    <property type="term" value="P:polyphosphate catabolic process"/>
    <property type="evidence" value="ECO:0007669"/>
    <property type="project" value="EnsemblFungi"/>
</dbReference>
<dbReference type="GO" id="GO:0000298">
    <property type="term" value="F:endopolyphosphatase activity"/>
    <property type="evidence" value="ECO:0007669"/>
    <property type="project" value="EnsemblFungi"/>
</dbReference>
<dbReference type="Pfam" id="PF00149">
    <property type="entry name" value="Metallophos"/>
    <property type="match status" value="1"/>
</dbReference>
<dbReference type="InterPro" id="IPR050126">
    <property type="entry name" value="Ap4A_hydrolase"/>
</dbReference>